<feature type="compositionally biased region" description="Low complexity" evidence="1">
    <location>
        <begin position="150"/>
        <end position="159"/>
    </location>
</feature>
<feature type="region of interest" description="Disordered" evidence="1">
    <location>
        <begin position="139"/>
        <end position="159"/>
    </location>
</feature>
<name>A0A0A9AB58_ARUDO</name>
<evidence type="ECO:0000256" key="1">
    <source>
        <dbReference type="SAM" id="MobiDB-lite"/>
    </source>
</evidence>
<accession>A0A0A9AB58</accession>
<organism evidence="2">
    <name type="scientific">Arundo donax</name>
    <name type="common">Giant reed</name>
    <name type="synonym">Donax arundinaceus</name>
    <dbReference type="NCBI Taxonomy" id="35708"/>
    <lineage>
        <taxon>Eukaryota</taxon>
        <taxon>Viridiplantae</taxon>
        <taxon>Streptophyta</taxon>
        <taxon>Embryophyta</taxon>
        <taxon>Tracheophyta</taxon>
        <taxon>Spermatophyta</taxon>
        <taxon>Magnoliopsida</taxon>
        <taxon>Liliopsida</taxon>
        <taxon>Poales</taxon>
        <taxon>Poaceae</taxon>
        <taxon>PACMAD clade</taxon>
        <taxon>Arundinoideae</taxon>
        <taxon>Arundineae</taxon>
        <taxon>Arundo</taxon>
    </lineage>
</organism>
<reference evidence="2" key="1">
    <citation type="submission" date="2014-09" db="EMBL/GenBank/DDBJ databases">
        <authorList>
            <person name="Magalhaes I.L.F."/>
            <person name="Oliveira U."/>
            <person name="Santos F.R."/>
            <person name="Vidigal T.H.D.A."/>
            <person name="Brescovit A.D."/>
            <person name="Santos A.J."/>
        </authorList>
    </citation>
    <scope>NUCLEOTIDE SEQUENCE</scope>
    <source>
        <tissue evidence="2">Shoot tissue taken approximately 20 cm above the soil surface</tissue>
    </source>
</reference>
<dbReference type="AlphaFoldDB" id="A0A0A9AB58"/>
<proteinExistence type="predicted"/>
<sequence length="159" mass="17842">MTAMTSWGRYRRWVRIMCRPRLPLAWWLASVAATMSAISSPTSSTPRILLRSAWARSWSFPCWTRLFGVSGRKSAPRVRNPPGTAASARDTRQPQPCLIFSVPKLMRCAVTAPTPTQSWKPLLNAPRYRGGAISDRYSGTAWLPKPRPTPSSTRPRISM</sequence>
<dbReference type="EMBL" id="GBRH01251680">
    <property type="protein sequence ID" value="JAD46215.1"/>
    <property type="molecule type" value="Transcribed_RNA"/>
</dbReference>
<evidence type="ECO:0000313" key="2">
    <source>
        <dbReference type="EMBL" id="JAD46215.1"/>
    </source>
</evidence>
<protein>
    <submittedName>
        <fullName evidence="2">Uncharacterized protein</fullName>
    </submittedName>
</protein>
<feature type="region of interest" description="Disordered" evidence="1">
    <location>
        <begin position="72"/>
        <end position="92"/>
    </location>
</feature>
<reference evidence="2" key="2">
    <citation type="journal article" date="2015" name="Data Brief">
        <title>Shoot transcriptome of the giant reed, Arundo donax.</title>
        <authorList>
            <person name="Barrero R.A."/>
            <person name="Guerrero F.D."/>
            <person name="Moolhuijzen P."/>
            <person name="Goolsby J.A."/>
            <person name="Tidwell J."/>
            <person name="Bellgard S.E."/>
            <person name="Bellgard M.I."/>
        </authorList>
    </citation>
    <scope>NUCLEOTIDE SEQUENCE</scope>
    <source>
        <tissue evidence="2">Shoot tissue taken approximately 20 cm above the soil surface</tissue>
    </source>
</reference>